<gene>
    <name evidence="2" type="ORF">TM448B10250_0007</name>
</gene>
<dbReference type="EMBL" id="MT145185">
    <property type="protein sequence ID" value="QJI04494.1"/>
    <property type="molecule type" value="Genomic_DNA"/>
</dbReference>
<feature type="compositionally biased region" description="Basic and acidic residues" evidence="1">
    <location>
        <begin position="38"/>
        <end position="51"/>
    </location>
</feature>
<reference evidence="2" key="1">
    <citation type="submission" date="2020-03" db="EMBL/GenBank/DDBJ databases">
        <title>The deep terrestrial virosphere.</title>
        <authorList>
            <person name="Holmfeldt K."/>
            <person name="Nilsson E."/>
            <person name="Simone D."/>
            <person name="Lopez-Fernandez M."/>
            <person name="Wu X."/>
            <person name="de Brujin I."/>
            <person name="Lundin D."/>
            <person name="Andersson A."/>
            <person name="Bertilsson S."/>
            <person name="Dopson M."/>
        </authorList>
    </citation>
    <scope>NUCLEOTIDE SEQUENCE</scope>
    <source>
        <strain evidence="2">TM448B10250</strain>
    </source>
</reference>
<feature type="compositionally biased region" description="Basic residues" evidence="1">
    <location>
        <begin position="12"/>
        <end position="32"/>
    </location>
</feature>
<feature type="region of interest" description="Disordered" evidence="1">
    <location>
        <begin position="1"/>
        <end position="51"/>
    </location>
</feature>
<proteinExistence type="predicted"/>
<evidence type="ECO:0000313" key="2">
    <source>
        <dbReference type="EMBL" id="QJI04494.1"/>
    </source>
</evidence>
<dbReference type="AlphaFoldDB" id="A0A6M3Y622"/>
<evidence type="ECO:0000256" key="1">
    <source>
        <dbReference type="SAM" id="MobiDB-lite"/>
    </source>
</evidence>
<accession>A0A6M3Y622</accession>
<organism evidence="2">
    <name type="scientific">viral metagenome</name>
    <dbReference type="NCBI Taxonomy" id="1070528"/>
    <lineage>
        <taxon>unclassified sequences</taxon>
        <taxon>metagenomes</taxon>
        <taxon>organismal metagenomes</taxon>
    </lineage>
</organism>
<name>A0A6M3Y622_9ZZZZ</name>
<sequence length="51" mass="5507">MTKELSEAARLIGRKGGKSKSEKKRAASRRNGKLGGRPKKDSDKHEEGGKG</sequence>
<protein>
    <submittedName>
        <fullName evidence="2">Uncharacterized protein</fullName>
    </submittedName>
</protein>